<evidence type="ECO:0000313" key="3">
    <source>
        <dbReference type="Proteomes" id="UP001162131"/>
    </source>
</evidence>
<keyword evidence="1" id="KW-0472">Membrane</keyword>
<reference evidence="2" key="1">
    <citation type="submission" date="2021-09" db="EMBL/GenBank/DDBJ databases">
        <authorList>
            <consortium name="AG Swart"/>
            <person name="Singh M."/>
            <person name="Singh A."/>
            <person name="Seah K."/>
            <person name="Emmerich C."/>
        </authorList>
    </citation>
    <scope>NUCLEOTIDE SEQUENCE</scope>
    <source>
        <strain evidence="2">ATCC30299</strain>
    </source>
</reference>
<feature type="transmembrane region" description="Helical" evidence="1">
    <location>
        <begin position="65"/>
        <end position="84"/>
    </location>
</feature>
<keyword evidence="1" id="KW-0812">Transmembrane</keyword>
<name>A0AAU9INK8_9CILI</name>
<accession>A0AAU9INK8</accession>
<proteinExistence type="predicted"/>
<dbReference type="EMBL" id="CAJZBQ010000012">
    <property type="protein sequence ID" value="CAG9314738.1"/>
    <property type="molecule type" value="Genomic_DNA"/>
</dbReference>
<protein>
    <recommendedName>
        <fullName evidence="4">Maturase K</fullName>
    </recommendedName>
</protein>
<keyword evidence="1" id="KW-1133">Transmembrane helix</keyword>
<dbReference type="Proteomes" id="UP001162131">
    <property type="component" value="Unassembled WGS sequence"/>
</dbReference>
<gene>
    <name evidence="2" type="ORF">BSTOLATCC_MIC11733</name>
</gene>
<evidence type="ECO:0008006" key="4">
    <source>
        <dbReference type="Google" id="ProtNLM"/>
    </source>
</evidence>
<organism evidence="2 3">
    <name type="scientific">Blepharisma stoltei</name>
    <dbReference type="NCBI Taxonomy" id="1481888"/>
    <lineage>
        <taxon>Eukaryota</taxon>
        <taxon>Sar</taxon>
        <taxon>Alveolata</taxon>
        <taxon>Ciliophora</taxon>
        <taxon>Postciliodesmatophora</taxon>
        <taxon>Heterotrichea</taxon>
        <taxon>Heterotrichida</taxon>
        <taxon>Blepharismidae</taxon>
        <taxon>Blepharisma</taxon>
    </lineage>
</organism>
<sequence length="113" mass="13411">MGKPSDQAITEFLFDIPNFSIGYHSNKFWLTIVERIFLETEFFLCNISCFIIFRNLSDKNNYEFILAAFWRYALNYGLFFYFLLTLKQKHYLLRQLSSVYNGHSIRAHLSSAA</sequence>
<comment type="caution">
    <text evidence="2">The sequence shown here is derived from an EMBL/GenBank/DDBJ whole genome shotgun (WGS) entry which is preliminary data.</text>
</comment>
<keyword evidence="3" id="KW-1185">Reference proteome</keyword>
<dbReference type="AlphaFoldDB" id="A0AAU9INK8"/>
<evidence type="ECO:0000256" key="1">
    <source>
        <dbReference type="SAM" id="Phobius"/>
    </source>
</evidence>
<evidence type="ECO:0000313" key="2">
    <source>
        <dbReference type="EMBL" id="CAG9314738.1"/>
    </source>
</evidence>